<name>A0ABV7QGM8_9PSEU</name>
<dbReference type="Gene3D" id="3.30.460.10">
    <property type="entry name" value="Beta Polymerase, domain 2"/>
    <property type="match status" value="1"/>
</dbReference>
<proteinExistence type="predicted"/>
<protein>
    <submittedName>
        <fullName evidence="1">GrpB family protein</fullName>
    </submittedName>
</protein>
<organism evidence="1 2">
    <name type="scientific">Amycolatopsis halotolerans</name>
    <dbReference type="NCBI Taxonomy" id="330083"/>
    <lineage>
        <taxon>Bacteria</taxon>
        <taxon>Bacillati</taxon>
        <taxon>Actinomycetota</taxon>
        <taxon>Actinomycetes</taxon>
        <taxon>Pseudonocardiales</taxon>
        <taxon>Pseudonocardiaceae</taxon>
        <taxon>Amycolatopsis</taxon>
    </lineage>
</organism>
<accession>A0ABV7QGM8</accession>
<evidence type="ECO:0000313" key="2">
    <source>
        <dbReference type="Proteomes" id="UP001595764"/>
    </source>
</evidence>
<dbReference type="RefSeq" id="WP_377875173.1">
    <property type="nucleotide sequence ID" value="NZ_JBHMAY010000078.1"/>
</dbReference>
<dbReference type="PANTHER" id="PTHR34822:SF1">
    <property type="entry name" value="GRPB FAMILY PROTEIN"/>
    <property type="match status" value="1"/>
</dbReference>
<gene>
    <name evidence="1" type="ORF">ACFORO_14570</name>
</gene>
<dbReference type="SUPFAM" id="SSF81301">
    <property type="entry name" value="Nucleotidyltransferase"/>
    <property type="match status" value="1"/>
</dbReference>
<sequence length="88" mass="9549">MATGPACSGLPAHHLDVCAADNGNLARVLDFRDFLRIHSDTGHSYVKLKRSLAQRFCTDRAAYTAAKTAFIDDVVARALSEQSRRGDG</sequence>
<evidence type="ECO:0000313" key="1">
    <source>
        <dbReference type="EMBL" id="MFC3511400.1"/>
    </source>
</evidence>
<reference evidence="2" key="1">
    <citation type="journal article" date="2019" name="Int. J. Syst. Evol. Microbiol.">
        <title>The Global Catalogue of Microorganisms (GCM) 10K type strain sequencing project: providing services to taxonomists for standard genome sequencing and annotation.</title>
        <authorList>
            <consortium name="The Broad Institute Genomics Platform"/>
            <consortium name="The Broad Institute Genome Sequencing Center for Infectious Disease"/>
            <person name="Wu L."/>
            <person name="Ma J."/>
        </authorList>
    </citation>
    <scope>NUCLEOTIDE SEQUENCE [LARGE SCALE GENOMIC DNA]</scope>
    <source>
        <strain evidence="2">CGMCC 4.7682</strain>
    </source>
</reference>
<dbReference type="PANTHER" id="PTHR34822">
    <property type="entry name" value="GRPB DOMAIN PROTEIN (AFU_ORTHOLOGUE AFUA_1G01530)"/>
    <property type="match status" value="1"/>
</dbReference>
<comment type="caution">
    <text evidence="1">The sequence shown here is derived from an EMBL/GenBank/DDBJ whole genome shotgun (WGS) entry which is preliminary data.</text>
</comment>
<keyword evidence="2" id="KW-1185">Reference proteome</keyword>
<dbReference type="InterPro" id="IPR043519">
    <property type="entry name" value="NT_sf"/>
</dbReference>
<dbReference type="Pfam" id="PF04229">
    <property type="entry name" value="GrpB"/>
    <property type="match status" value="1"/>
</dbReference>
<dbReference type="EMBL" id="JBHRWI010000019">
    <property type="protein sequence ID" value="MFC3511400.1"/>
    <property type="molecule type" value="Genomic_DNA"/>
</dbReference>
<dbReference type="InterPro" id="IPR007344">
    <property type="entry name" value="GrpB/CoaE"/>
</dbReference>
<dbReference type="Proteomes" id="UP001595764">
    <property type="component" value="Unassembled WGS sequence"/>
</dbReference>